<feature type="domain" description="TGS" evidence="3">
    <location>
        <begin position="86"/>
        <end position="169"/>
    </location>
</feature>
<protein>
    <recommendedName>
        <fullName evidence="3">TGS domain-containing protein</fullName>
    </recommendedName>
</protein>
<dbReference type="InterPro" id="IPR012675">
    <property type="entry name" value="Beta-grasp_dom_sf"/>
</dbReference>
<feature type="non-terminal residue" evidence="4">
    <location>
        <position position="1"/>
    </location>
</feature>
<dbReference type="AlphaFoldDB" id="X0YD61"/>
<dbReference type="CDD" id="cd04867">
    <property type="entry name" value="TGS_YchF_OLA1"/>
    <property type="match status" value="1"/>
</dbReference>
<proteinExistence type="predicted"/>
<name>X0YD61_9ZZZZ</name>
<evidence type="ECO:0000256" key="2">
    <source>
        <dbReference type="ARBA" id="ARBA00022840"/>
    </source>
</evidence>
<dbReference type="PANTHER" id="PTHR23305:SF18">
    <property type="entry name" value="OBG-TYPE G DOMAIN-CONTAINING PROTEIN"/>
    <property type="match status" value="1"/>
</dbReference>
<dbReference type="GO" id="GO:0016887">
    <property type="term" value="F:ATP hydrolysis activity"/>
    <property type="evidence" value="ECO:0007669"/>
    <property type="project" value="TreeGrafter"/>
</dbReference>
<dbReference type="InterPro" id="IPR012676">
    <property type="entry name" value="TGS-like"/>
</dbReference>
<evidence type="ECO:0000259" key="3">
    <source>
        <dbReference type="PROSITE" id="PS51880"/>
    </source>
</evidence>
<dbReference type="Pfam" id="PF06071">
    <property type="entry name" value="YchF-GTPase_C"/>
    <property type="match status" value="1"/>
</dbReference>
<dbReference type="GO" id="GO:0005524">
    <property type="term" value="F:ATP binding"/>
    <property type="evidence" value="ECO:0007669"/>
    <property type="project" value="UniProtKB-KW"/>
</dbReference>
<dbReference type="FunFam" id="3.10.20.30:FF:000001">
    <property type="entry name" value="Ribosome-binding ATPase YchF"/>
    <property type="match status" value="1"/>
</dbReference>
<dbReference type="InterPro" id="IPR013029">
    <property type="entry name" value="YchF_C"/>
</dbReference>
<dbReference type="InterPro" id="IPR027417">
    <property type="entry name" value="P-loop_NTPase"/>
</dbReference>
<organism evidence="4">
    <name type="scientific">marine sediment metagenome</name>
    <dbReference type="NCBI Taxonomy" id="412755"/>
    <lineage>
        <taxon>unclassified sequences</taxon>
        <taxon>metagenomes</taxon>
        <taxon>ecological metagenomes</taxon>
    </lineage>
</organism>
<comment type="caution">
    <text evidence="4">The sequence shown here is derived from an EMBL/GenBank/DDBJ whole genome shotgun (WGS) entry which is preliminary data.</text>
</comment>
<keyword evidence="2" id="KW-0067">ATP-binding</keyword>
<reference evidence="4" key="1">
    <citation type="journal article" date="2014" name="Front. Microbiol.">
        <title>High frequency of phylogenetically diverse reductive dehalogenase-homologous genes in deep subseafloor sedimentary metagenomes.</title>
        <authorList>
            <person name="Kawai M."/>
            <person name="Futagami T."/>
            <person name="Toyoda A."/>
            <person name="Takaki Y."/>
            <person name="Nishi S."/>
            <person name="Hori S."/>
            <person name="Arai W."/>
            <person name="Tsubouchi T."/>
            <person name="Morono Y."/>
            <person name="Uchiyama I."/>
            <person name="Ito T."/>
            <person name="Fujiyama A."/>
            <person name="Inagaki F."/>
            <person name="Takami H."/>
        </authorList>
    </citation>
    <scope>NUCLEOTIDE SEQUENCE</scope>
    <source>
        <strain evidence="4">Expedition CK06-06</strain>
    </source>
</reference>
<dbReference type="GO" id="GO:0005737">
    <property type="term" value="C:cytoplasm"/>
    <property type="evidence" value="ECO:0007669"/>
    <property type="project" value="TreeGrafter"/>
</dbReference>
<dbReference type="PANTHER" id="PTHR23305">
    <property type="entry name" value="OBG GTPASE FAMILY"/>
    <property type="match status" value="1"/>
</dbReference>
<accession>X0YD61</accession>
<dbReference type="Gene3D" id="3.10.20.30">
    <property type="match status" value="1"/>
</dbReference>
<dbReference type="SUPFAM" id="SSF81271">
    <property type="entry name" value="TGS-like"/>
    <property type="match status" value="1"/>
</dbReference>
<evidence type="ECO:0000256" key="1">
    <source>
        <dbReference type="ARBA" id="ARBA00022741"/>
    </source>
</evidence>
<sequence length="171" mass="18915">FILLDTILIIANISESEVDGDAYKENPNYQKLLNEFGQSRVIPISAKLEGELSQLSGEEAEEMMGMMGLKESGLDKIIQKTYENLGLITFFTCGPKEIHAWPIKKGLTVRQAAGEIHSDLERGFICADVFNYADLKSLGSESAIKTSGKMRTEGQDYLMADGDIINVKFNV</sequence>
<dbReference type="EMBL" id="BART01008369">
    <property type="protein sequence ID" value="GAG53799.1"/>
    <property type="molecule type" value="Genomic_DNA"/>
</dbReference>
<dbReference type="InterPro" id="IPR004095">
    <property type="entry name" value="TGS"/>
</dbReference>
<gene>
    <name evidence="4" type="ORF">S01H4_18840</name>
</gene>
<dbReference type="SUPFAM" id="SSF52540">
    <property type="entry name" value="P-loop containing nucleoside triphosphate hydrolases"/>
    <property type="match status" value="1"/>
</dbReference>
<keyword evidence="1" id="KW-0547">Nucleotide-binding</keyword>
<dbReference type="PROSITE" id="PS51880">
    <property type="entry name" value="TGS"/>
    <property type="match status" value="1"/>
</dbReference>
<evidence type="ECO:0000313" key="4">
    <source>
        <dbReference type="EMBL" id="GAG53799.1"/>
    </source>
</evidence>